<comment type="caution">
    <text evidence="6">The sequence shown here is derived from an EMBL/GenBank/DDBJ whole genome shotgun (WGS) entry which is preliminary data.</text>
</comment>
<keyword evidence="1" id="KW-0479">Metal-binding</keyword>
<reference evidence="6" key="1">
    <citation type="submission" date="2021-02" db="EMBL/GenBank/DDBJ databases">
        <authorList>
            <person name="Palmer J.M."/>
        </authorList>
    </citation>
    <scope>NUCLEOTIDE SEQUENCE</scope>
    <source>
        <strain evidence="6">SCRP734</strain>
    </source>
</reference>
<dbReference type="InterPro" id="IPR002355">
    <property type="entry name" value="Cu_oxidase_Cu_BS"/>
</dbReference>
<dbReference type="GO" id="GO:0005507">
    <property type="term" value="F:copper ion binding"/>
    <property type="evidence" value="ECO:0007669"/>
    <property type="project" value="InterPro"/>
</dbReference>
<name>A0A8T1VFS4_9STRA</name>
<feature type="compositionally biased region" description="Acidic residues" evidence="3">
    <location>
        <begin position="620"/>
        <end position="639"/>
    </location>
</feature>
<evidence type="ECO:0000259" key="5">
    <source>
        <dbReference type="Pfam" id="PF07732"/>
    </source>
</evidence>
<feature type="compositionally biased region" description="Basic and acidic residues" evidence="3">
    <location>
        <begin position="640"/>
        <end position="654"/>
    </location>
</feature>
<feature type="domain" description="Plastocyanin-like" evidence="5">
    <location>
        <begin position="99"/>
        <end position="204"/>
    </location>
</feature>
<gene>
    <name evidence="6" type="ORF">PHYPSEUDO_007837</name>
</gene>
<dbReference type="CDD" id="cd13853">
    <property type="entry name" value="CuRO_1_Tth-MCO_like"/>
    <property type="match status" value="1"/>
</dbReference>
<dbReference type="EMBL" id="JAGDFM010000315">
    <property type="protein sequence ID" value="KAG7380025.1"/>
    <property type="molecule type" value="Genomic_DNA"/>
</dbReference>
<dbReference type="PANTHER" id="PTHR11709">
    <property type="entry name" value="MULTI-COPPER OXIDASE"/>
    <property type="match status" value="1"/>
</dbReference>
<organism evidence="6 7">
    <name type="scientific">Phytophthora pseudosyringae</name>
    <dbReference type="NCBI Taxonomy" id="221518"/>
    <lineage>
        <taxon>Eukaryota</taxon>
        <taxon>Sar</taxon>
        <taxon>Stramenopiles</taxon>
        <taxon>Oomycota</taxon>
        <taxon>Peronosporomycetes</taxon>
        <taxon>Peronosporales</taxon>
        <taxon>Peronosporaceae</taxon>
        <taxon>Phytophthora</taxon>
    </lineage>
</organism>
<dbReference type="Pfam" id="PF07731">
    <property type="entry name" value="Cu-oxidase_2"/>
    <property type="match status" value="1"/>
</dbReference>
<dbReference type="Pfam" id="PF07732">
    <property type="entry name" value="Cu-oxidase_3"/>
    <property type="match status" value="1"/>
</dbReference>
<protein>
    <recommendedName>
        <fullName evidence="8">Multicopper oxidase</fullName>
    </recommendedName>
</protein>
<feature type="region of interest" description="Disordered" evidence="3">
    <location>
        <begin position="402"/>
        <end position="421"/>
    </location>
</feature>
<evidence type="ECO:0000256" key="2">
    <source>
        <dbReference type="ARBA" id="ARBA00023002"/>
    </source>
</evidence>
<evidence type="ECO:0008006" key="8">
    <source>
        <dbReference type="Google" id="ProtNLM"/>
    </source>
</evidence>
<dbReference type="PANTHER" id="PTHR11709:SF518">
    <property type="entry name" value="MULTICOPPER OXIDASE"/>
    <property type="match status" value="1"/>
</dbReference>
<dbReference type="Proteomes" id="UP000694044">
    <property type="component" value="Unassembled WGS sequence"/>
</dbReference>
<dbReference type="InterPro" id="IPR045087">
    <property type="entry name" value="Cu-oxidase_fam"/>
</dbReference>
<evidence type="ECO:0000313" key="7">
    <source>
        <dbReference type="Proteomes" id="UP000694044"/>
    </source>
</evidence>
<evidence type="ECO:0000256" key="3">
    <source>
        <dbReference type="SAM" id="MobiDB-lite"/>
    </source>
</evidence>
<evidence type="ECO:0000256" key="1">
    <source>
        <dbReference type="ARBA" id="ARBA00022723"/>
    </source>
</evidence>
<evidence type="ECO:0000259" key="4">
    <source>
        <dbReference type="Pfam" id="PF07731"/>
    </source>
</evidence>
<dbReference type="OrthoDB" id="2121828at2759"/>
<proteinExistence type="predicted"/>
<accession>A0A8T1VFS4</accession>
<dbReference type="PROSITE" id="PS00080">
    <property type="entry name" value="MULTICOPPER_OXIDASE2"/>
    <property type="match status" value="1"/>
</dbReference>
<feature type="compositionally biased region" description="Acidic residues" evidence="3">
    <location>
        <begin position="408"/>
        <end position="418"/>
    </location>
</feature>
<feature type="region of interest" description="Disordered" evidence="3">
    <location>
        <begin position="612"/>
        <end position="654"/>
    </location>
</feature>
<dbReference type="InterPro" id="IPR011706">
    <property type="entry name" value="Cu-oxidase_C"/>
</dbReference>
<dbReference type="InterPro" id="IPR011707">
    <property type="entry name" value="Cu-oxidase-like_N"/>
</dbReference>
<dbReference type="GO" id="GO:0016491">
    <property type="term" value="F:oxidoreductase activity"/>
    <property type="evidence" value="ECO:0007669"/>
    <property type="project" value="UniProtKB-KW"/>
</dbReference>
<sequence length="654" mass="72392">MATACPARRIAQVSRMRLSVWLQGVLLGVTIAVASALHDYQPLRQPTLYQSDCAKLSSDSSSSGADDRSTVKSRTGELRVNLSVKLSRFTSDYVDFNTRSYNGLVPAPTIKVCAGDRLVVTLTNSLEAGRSNNTNLHLHGMHVPPVGEADNVLPYVEPGGQRRYTYEIRPDHPAGTFWYHPHSHGNVNSQLNGMMAGALIVADRPADFPAELAAMDDLVMILQAVCVENCFNMFDDLEDSIENKYSHARRLSKHVDTPDEEPVWPTDLEIVEDDADVPLNDTALPTVFVNGQYLPTVDLAVGEYKRLRFVNAIANNVAELVTSPGSSCTLEVLAMDGIYFSKPKAKEVLVIPPGGRADVAVTCAEIGNFYLETDCASSRNKLLGLVNQHRVPSQRIVELKTSKKVDEDSVDDDEDESESSVQFMRLPSALPKRPAYMEDTLGTPESRPIIEESNQYDFEFSVWMDKGLMYGVNHEKLDASNVNYSMPVNEMQQWELSVKDYRKPAIWDCDLGDGSSSGERHLAKSSNCRTMSHPFHMHSTHFQVSDMDDITDPDGVMFDVGEWRDTLPLFRGGVQIRFTPRDYMAGSIFAHCHIASHVDAGMAQLVNVYDSDTRSNGGEAADEESASDADSDADDEDESDSGKTEEVDEELEKR</sequence>
<keyword evidence="7" id="KW-1185">Reference proteome</keyword>
<evidence type="ECO:0000313" key="6">
    <source>
        <dbReference type="EMBL" id="KAG7380025.1"/>
    </source>
</evidence>
<dbReference type="AlphaFoldDB" id="A0A8T1VFS4"/>
<feature type="domain" description="Plastocyanin-like" evidence="4">
    <location>
        <begin position="527"/>
        <end position="610"/>
    </location>
</feature>
<keyword evidence="2" id="KW-0560">Oxidoreductase</keyword>